<dbReference type="Pfam" id="PF13649">
    <property type="entry name" value="Methyltransf_25"/>
    <property type="match status" value="1"/>
</dbReference>
<gene>
    <name evidence="3" type="ORF">D9613_006139</name>
</gene>
<feature type="compositionally biased region" description="Polar residues" evidence="1">
    <location>
        <begin position="670"/>
        <end position="689"/>
    </location>
</feature>
<feature type="compositionally biased region" description="Polar residues" evidence="1">
    <location>
        <begin position="407"/>
        <end position="422"/>
    </location>
</feature>
<keyword evidence="4" id="KW-1185">Reference proteome</keyword>
<feature type="region of interest" description="Disordered" evidence="1">
    <location>
        <begin position="386"/>
        <end position="429"/>
    </location>
</feature>
<feature type="region of interest" description="Disordered" evidence="1">
    <location>
        <begin position="99"/>
        <end position="133"/>
    </location>
</feature>
<dbReference type="Gene3D" id="3.40.50.150">
    <property type="entry name" value="Vaccinia Virus protein VP39"/>
    <property type="match status" value="1"/>
</dbReference>
<feature type="region of interest" description="Disordered" evidence="1">
    <location>
        <begin position="643"/>
        <end position="701"/>
    </location>
</feature>
<reference evidence="3 4" key="1">
    <citation type="submission" date="2019-12" db="EMBL/GenBank/DDBJ databases">
        <authorList>
            <person name="Floudas D."/>
            <person name="Bentzer J."/>
            <person name="Ahren D."/>
            <person name="Johansson T."/>
            <person name="Persson P."/>
            <person name="Tunlid A."/>
        </authorList>
    </citation>
    <scope>NUCLEOTIDE SEQUENCE [LARGE SCALE GENOMIC DNA]</scope>
    <source>
        <strain evidence="3 4">CBS 102.39</strain>
    </source>
</reference>
<evidence type="ECO:0000313" key="3">
    <source>
        <dbReference type="EMBL" id="KAF4617321.1"/>
    </source>
</evidence>
<dbReference type="AlphaFoldDB" id="A0A8H4VNP1"/>
<name>A0A8H4VNP1_9AGAR</name>
<dbReference type="CDD" id="cd02440">
    <property type="entry name" value="AdoMet_MTases"/>
    <property type="match status" value="1"/>
</dbReference>
<feature type="compositionally biased region" description="Polar residues" evidence="1">
    <location>
        <begin position="652"/>
        <end position="662"/>
    </location>
</feature>
<dbReference type="SUPFAM" id="SSF53335">
    <property type="entry name" value="S-adenosyl-L-methionine-dependent methyltransferases"/>
    <property type="match status" value="1"/>
</dbReference>
<feature type="domain" description="Methyltransferase" evidence="2">
    <location>
        <begin position="32"/>
        <end position="87"/>
    </location>
</feature>
<sequence>MDFTLRKDLERNTFCLDIVPLHPNLHNLGSSDLASRVTWVQHNFLETLPFQDEEFDFVHIKRIALGVPEDRWDSLLEEIARVMKPGGALEMIEEDLFFPGKQDDEDDEQPIRNDDDSLNWRKSVSSDQRTYRQHHESIDATMHTNGHQEAVVAAAVPSTPTDESHDSAADQTLFSDQVKNGQAISRPASAATYTPRSAVRRSESMNRPSLSVNTQNTTVSPEAYTNIVAAQPSMFSSNVGLFGGIGYLASEDPLMEALKKQKRDRTSTGHPEPASERVSFSGTVTITPKPKQKISPFLLRSMADDDCPTDPRDHTILAAVWTGMLGSRFINTSPLSLLTTFLDYHFKDVRTHPPLLYHYPPPYPKVDPHYDDGLWRQRIPAGESEYDIDDAKDAIRPSPGLVHPSKPRQSMASSADPTTDPSPESEDHRVSLKKLLKNPSPYVSLDNARSDAYVPSHSVLDGAPSARPKTNLPNQTLNIDLRTLNLHLSIRAKEILACSEEMWEWVEEVQLAEKMKDEEKRFKGTNEHHLGGLSDSASISSSVEFTNSAILDMTREDFDALLLNFHIDMMDRVAVGHLLKSRYDWHIFPDPKEKNGGISSERKAYDTNCAKYDAWLAKKGQNAPTASSWRRSMDIRSHSGLVVVPPKHDTSETNSPTISTADHSFADGHSISSTLIGSSTRSEHNSSQLVPPGSPTATKVCPAPQQKMLSRAMRVFVAWKAT</sequence>
<evidence type="ECO:0000259" key="2">
    <source>
        <dbReference type="Pfam" id="PF13649"/>
    </source>
</evidence>
<accession>A0A8H4VNP1</accession>
<organism evidence="3 4">
    <name type="scientific">Agrocybe pediades</name>
    <dbReference type="NCBI Taxonomy" id="84607"/>
    <lineage>
        <taxon>Eukaryota</taxon>
        <taxon>Fungi</taxon>
        <taxon>Dikarya</taxon>
        <taxon>Basidiomycota</taxon>
        <taxon>Agaricomycotina</taxon>
        <taxon>Agaricomycetes</taxon>
        <taxon>Agaricomycetidae</taxon>
        <taxon>Agaricales</taxon>
        <taxon>Agaricineae</taxon>
        <taxon>Strophariaceae</taxon>
        <taxon>Agrocybe</taxon>
    </lineage>
</organism>
<dbReference type="InterPro" id="IPR029063">
    <property type="entry name" value="SAM-dependent_MTases_sf"/>
</dbReference>
<feature type="region of interest" description="Disordered" evidence="1">
    <location>
        <begin position="188"/>
        <end position="216"/>
    </location>
</feature>
<dbReference type="EMBL" id="JAACJL010000030">
    <property type="protein sequence ID" value="KAF4617321.1"/>
    <property type="molecule type" value="Genomic_DNA"/>
</dbReference>
<dbReference type="Proteomes" id="UP000521872">
    <property type="component" value="Unassembled WGS sequence"/>
</dbReference>
<dbReference type="InterPro" id="IPR041698">
    <property type="entry name" value="Methyltransf_25"/>
</dbReference>
<evidence type="ECO:0000256" key="1">
    <source>
        <dbReference type="SAM" id="MobiDB-lite"/>
    </source>
</evidence>
<feature type="compositionally biased region" description="Basic and acidic residues" evidence="1">
    <location>
        <begin position="109"/>
        <end position="119"/>
    </location>
</feature>
<proteinExistence type="predicted"/>
<protein>
    <recommendedName>
        <fullName evidence="2">Methyltransferase domain-containing protein</fullName>
    </recommendedName>
</protein>
<evidence type="ECO:0000313" key="4">
    <source>
        <dbReference type="Proteomes" id="UP000521872"/>
    </source>
</evidence>
<comment type="caution">
    <text evidence="3">The sequence shown here is derived from an EMBL/GenBank/DDBJ whole genome shotgun (WGS) entry which is preliminary data.</text>
</comment>
<feature type="compositionally biased region" description="Polar residues" evidence="1">
    <location>
        <begin position="205"/>
        <end position="216"/>
    </location>
</feature>